<keyword evidence="1" id="KW-0812">Transmembrane</keyword>
<feature type="transmembrane region" description="Helical" evidence="1">
    <location>
        <begin position="269"/>
        <end position="291"/>
    </location>
</feature>
<evidence type="ECO:0000313" key="2">
    <source>
        <dbReference type="EMBL" id="TNJ35660.1"/>
    </source>
</evidence>
<dbReference type="EMBL" id="SMDR01000001">
    <property type="protein sequence ID" value="TNJ35660.1"/>
    <property type="molecule type" value="Genomic_DNA"/>
</dbReference>
<feature type="transmembrane region" description="Helical" evidence="1">
    <location>
        <begin position="116"/>
        <end position="134"/>
    </location>
</feature>
<evidence type="ECO:0000313" key="3">
    <source>
        <dbReference type="Proteomes" id="UP000305760"/>
    </source>
</evidence>
<feature type="transmembrane region" description="Helical" evidence="1">
    <location>
        <begin position="140"/>
        <end position="159"/>
    </location>
</feature>
<feature type="transmembrane region" description="Helical" evidence="1">
    <location>
        <begin position="321"/>
        <end position="338"/>
    </location>
</feature>
<feature type="transmembrane region" description="Helical" evidence="1">
    <location>
        <begin position="171"/>
        <end position="191"/>
    </location>
</feature>
<feature type="transmembrane region" description="Helical" evidence="1">
    <location>
        <begin position="211"/>
        <end position="229"/>
    </location>
</feature>
<dbReference type="RefSeq" id="WP_139447324.1">
    <property type="nucleotide sequence ID" value="NZ_SMDR01000001.1"/>
</dbReference>
<gene>
    <name evidence="2" type="ORF">E1B00_07905</name>
</gene>
<accession>A0A5C4RWT4</accession>
<reference evidence="2 3" key="1">
    <citation type="submission" date="2019-03" db="EMBL/GenBank/DDBJ databases">
        <title>Arenimonas daejeonensis sp. nov., isolated from compost.</title>
        <authorList>
            <person name="Jeon C.O."/>
        </authorList>
    </citation>
    <scope>NUCLEOTIDE SEQUENCE [LARGE SCALE GENOMIC DNA]</scope>
    <source>
        <strain evidence="2 3">R29</strain>
    </source>
</reference>
<name>A0A5C4RWT4_9GAMM</name>
<feature type="transmembrane region" description="Helical" evidence="1">
    <location>
        <begin position="68"/>
        <end position="95"/>
    </location>
</feature>
<keyword evidence="1" id="KW-0472">Membrane</keyword>
<keyword evidence="1" id="KW-1133">Transmembrane helix</keyword>
<dbReference type="AlphaFoldDB" id="A0A5C4RWT4"/>
<evidence type="ECO:0000256" key="1">
    <source>
        <dbReference type="SAM" id="Phobius"/>
    </source>
</evidence>
<feature type="transmembrane region" description="Helical" evidence="1">
    <location>
        <begin position="16"/>
        <end position="39"/>
    </location>
</feature>
<sequence>MTSGQKVSPGLRAGRIGVLVGAWCGLCLALTFVGSWFGWGVVAGDHLTARILAEAIQRRWGVDADFRALAATLLLVPVLAGALSGGVVEVIARLLRVDTQGHSIAAWRWTWAVARGWWPLLVLPLLALIVLEWLDMTWIAWFTVLLYLPLSFFVSDRILLAGDPARWRPRWRWPGMHALAALLVLLLLDWGVDFASGRAAGHLRAQSFPQAAWLGLPFLLAVLLVFGAWTSAASDGLWIDGSGERGAVRRILCKALDRGRIGAYVAMDFRIGAAVAAIAVPLLLCKVLGIYEWPQVAWDLRERGETLPVPLRFLQVLSREGVLPLLAVPLAVPGMLLYRRLWVGLDRDQPT</sequence>
<dbReference type="Proteomes" id="UP000305760">
    <property type="component" value="Unassembled WGS sequence"/>
</dbReference>
<protein>
    <submittedName>
        <fullName evidence="2">Uncharacterized protein</fullName>
    </submittedName>
</protein>
<organism evidence="2 3">
    <name type="scientific">Arenimonas terrae</name>
    <dbReference type="NCBI Taxonomy" id="2546226"/>
    <lineage>
        <taxon>Bacteria</taxon>
        <taxon>Pseudomonadati</taxon>
        <taxon>Pseudomonadota</taxon>
        <taxon>Gammaproteobacteria</taxon>
        <taxon>Lysobacterales</taxon>
        <taxon>Lysobacteraceae</taxon>
        <taxon>Arenimonas</taxon>
    </lineage>
</organism>
<keyword evidence="3" id="KW-1185">Reference proteome</keyword>
<comment type="caution">
    <text evidence="2">The sequence shown here is derived from an EMBL/GenBank/DDBJ whole genome shotgun (WGS) entry which is preliminary data.</text>
</comment>
<proteinExistence type="predicted"/>